<dbReference type="Gene3D" id="2.70.170.10">
    <property type="entry name" value="Neurotransmitter-gated ion-channel ligand-binding domain"/>
    <property type="match status" value="1"/>
</dbReference>
<sequence>MIENKDYYFTGLAMGSTELEGSCAKKSKNFAQILTEKWASQADSLTTAWYPGYWIDEFLQWNPSSYEGATEIFLASSDVWIPEFSLYYRLATPTLAHAPPTREHGFCFFAQAAESHQ</sequence>
<dbReference type="InterPro" id="IPR036734">
    <property type="entry name" value="Neur_chan_lig-bd_sf"/>
</dbReference>
<name>A0A2G9URD3_TELCI</name>
<organism evidence="2 3">
    <name type="scientific">Teladorsagia circumcincta</name>
    <name type="common">Brown stomach worm</name>
    <name type="synonym">Ostertagia circumcincta</name>
    <dbReference type="NCBI Taxonomy" id="45464"/>
    <lineage>
        <taxon>Eukaryota</taxon>
        <taxon>Metazoa</taxon>
        <taxon>Ecdysozoa</taxon>
        <taxon>Nematoda</taxon>
        <taxon>Chromadorea</taxon>
        <taxon>Rhabditida</taxon>
        <taxon>Rhabditina</taxon>
        <taxon>Rhabditomorpha</taxon>
        <taxon>Strongyloidea</taxon>
        <taxon>Trichostrongylidae</taxon>
        <taxon>Teladorsagia</taxon>
    </lineage>
</organism>
<evidence type="ECO:0000259" key="1">
    <source>
        <dbReference type="Pfam" id="PF02931"/>
    </source>
</evidence>
<dbReference type="Pfam" id="PF02931">
    <property type="entry name" value="Neur_chan_LBD"/>
    <property type="match status" value="1"/>
</dbReference>
<evidence type="ECO:0000313" key="3">
    <source>
        <dbReference type="Proteomes" id="UP000230423"/>
    </source>
</evidence>
<protein>
    <recommendedName>
        <fullName evidence="1">Neurotransmitter-gated ion-channel ligand-binding domain-containing protein</fullName>
    </recommendedName>
</protein>
<dbReference type="EMBL" id="KZ345589">
    <property type="protein sequence ID" value="PIO72808.1"/>
    <property type="molecule type" value="Genomic_DNA"/>
</dbReference>
<feature type="domain" description="Neurotransmitter-gated ion-channel ligand-binding" evidence="1">
    <location>
        <begin position="44"/>
        <end position="88"/>
    </location>
</feature>
<dbReference type="GO" id="GO:0005230">
    <property type="term" value="F:extracellular ligand-gated monoatomic ion channel activity"/>
    <property type="evidence" value="ECO:0007669"/>
    <property type="project" value="InterPro"/>
</dbReference>
<dbReference type="Proteomes" id="UP000230423">
    <property type="component" value="Unassembled WGS sequence"/>
</dbReference>
<dbReference type="InterPro" id="IPR006202">
    <property type="entry name" value="Neur_chan_lig-bd"/>
</dbReference>
<dbReference type="OrthoDB" id="410315at2759"/>
<keyword evidence="3" id="KW-1185">Reference proteome</keyword>
<dbReference type="SUPFAM" id="SSF63712">
    <property type="entry name" value="Nicotinic receptor ligand binding domain-like"/>
    <property type="match status" value="1"/>
</dbReference>
<gene>
    <name evidence="2" type="ORF">TELCIR_05239</name>
</gene>
<accession>A0A2G9URD3</accession>
<evidence type="ECO:0000313" key="2">
    <source>
        <dbReference type="EMBL" id="PIO72808.1"/>
    </source>
</evidence>
<dbReference type="AlphaFoldDB" id="A0A2G9URD3"/>
<proteinExistence type="predicted"/>
<dbReference type="GO" id="GO:0016020">
    <property type="term" value="C:membrane"/>
    <property type="evidence" value="ECO:0007669"/>
    <property type="project" value="InterPro"/>
</dbReference>
<reference evidence="2 3" key="1">
    <citation type="submission" date="2015-09" db="EMBL/GenBank/DDBJ databases">
        <title>Draft genome of the parasitic nematode Teladorsagia circumcincta isolate WARC Sus (inbred).</title>
        <authorList>
            <person name="Mitreva M."/>
        </authorList>
    </citation>
    <scope>NUCLEOTIDE SEQUENCE [LARGE SCALE GENOMIC DNA]</scope>
    <source>
        <strain evidence="2 3">S</strain>
    </source>
</reference>